<dbReference type="Proteomes" id="UP000015104">
    <property type="component" value="Unassembled WGS sequence"/>
</dbReference>
<organism evidence="1 2">
    <name type="scientific">Tetranychus urticae</name>
    <name type="common">Two-spotted spider mite</name>
    <dbReference type="NCBI Taxonomy" id="32264"/>
    <lineage>
        <taxon>Eukaryota</taxon>
        <taxon>Metazoa</taxon>
        <taxon>Ecdysozoa</taxon>
        <taxon>Arthropoda</taxon>
        <taxon>Chelicerata</taxon>
        <taxon>Arachnida</taxon>
        <taxon>Acari</taxon>
        <taxon>Acariformes</taxon>
        <taxon>Trombidiformes</taxon>
        <taxon>Prostigmata</taxon>
        <taxon>Eleutherengona</taxon>
        <taxon>Raphignathae</taxon>
        <taxon>Tetranychoidea</taxon>
        <taxon>Tetranychidae</taxon>
        <taxon>Tetranychus</taxon>
    </lineage>
</organism>
<name>T1K4L8_TETUR</name>
<reference evidence="1" key="2">
    <citation type="submission" date="2015-06" db="UniProtKB">
        <authorList>
            <consortium name="EnsemblMetazoa"/>
        </authorList>
    </citation>
    <scope>IDENTIFICATION</scope>
</reference>
<accession>T1K4L8</accession>
<dbReference type="EMBL" id="CAEY01001579">
    <property type="status" value="NOT_ANNOTATED_CDS"/>
    <property type="molecule type" value="Genomic_DNA"/>
</dbReference>
<protein>
    <submittedName>
        <fullName evidence="1">Uncharacterized protein</fullName>
    </submittedName>
</protein>
<proteinExistence type="predicted"/>
<keyword evidence="2" id="KW-1185">Reference proteome</keyword>
<evidence type="ECO:0000313" key="1">
    <source>
        <dbReference type="EnsemblMetazoa" id="tetur05g03070.1"/>
    </source>
</evidence>
<dbReference type="AlphaFoldDB" id="T1K4L8"/>
<dbReference type="HOGENOM" id="CLU_3377645_0_0_1"/>
<reference evidence="2" key="1">
    <citation type="submission" date="2011-08" db="EMBL/GenBank/DDBJ databases">
        <authorList>
            <person name="Rombauts S."/>
        </authorList>
    </citation>
    <scope>NUCLEOTIDE SEQUENCE</scope>
    <source>
        <strain evidence="2">London</strain>
    </source>
</reference>
<dbReference type="EnsemblMetazoa" id="tetur05g03070.1">
    <property type="protein sequence ID" value="tetur05g03070.1"/>
    <property type="gene ID" value="tetur05g03070"/>
</dbReference>
<evidence type="ECO:0000313" key="2">
    <source>
        <dbReference type="Proteomes" id="UP000015104"/>
    </source>
</evidence>
<sequence>MVIKAVKRLGKLENNYLRKSNVKFTVHCYWFKRV</sequence>